<feature type="chain" id="PRO_5043383333" evidence="2">
    <location>
        <begin position="22"/>
        <end position="265"/>
    </location>
</feature>
<dbReference type="EMBL" id="BTSX01000002">
    <property type="protein sequence ID" value="GMS85042.1"/>
    <property type="molecule type" value="Genomic_DNA"/>
</dbReference>
<dbReference type="AlphaFoldDB" id="A0AAV5SQH5"/>
<organism evidence="3 4">
    <name type="scientific">Pristionchus entomophagus</name>
    <dbReference type="NCBI Taxonomy" id="358040"/>
    <lineage>
        <taxon>Eukaryota</taxon>
        <taxon>Metazoa</taxon>
        <taxon>Ecdysozoa</taxon>
        <taxon>Nematoda</taxon>
        <taxon>Chromadorea</taxon>
        <taxon>Rhabditida</taxon>
        <taxon>Rhabditina</taxon>
        <taxon>Diplogasteromorpha</taxon>
        <taxon>Diplogasteroidea</taxon>
        <taxon>Neodiplogasteridae</taxon>
        <taxon>Pristionchus</taxon>
    </lineage>
</organism>
<accession>A0AAV5SQH5</accession>
<evidence type="ECO:0000313" key="3">
    <source>
        <dbReference type="EMBL" id="GMS85042.1"/>
    </source>
</evidence>
<name>A0AAV5SQH5_9BILA</name>
<keyword evidence="1" id="KW-1133">Transmembrane helix</keyword>
<keyword evidence="1" id="KW-0812">Transmembrane</keyword>
<dbReference type="Proteomes" id="UP001432027">
    <property type="component" value="Unassembled WGS sequence"/>
</dbReference>
<reference evidence="3" key="1">
    <citation type="submission" date="2023-10" db="EMBL/GenBank/DDBJ databases">
        <title>Genome assembly of Pristionchus species.</title>
        <authorList>
            <person name="Yoshida K."/>
            <person name="Sommer R.J."/>
        </authorList>
    </citation>
    <scope>NUCLEOTIDE SEQUENCE</scope>
    <source>
        <strain evidence="3">RS0144</strain>
    </source>
</reference>
<evidence type="ECO:0000256" key="1">
    <source>
        <dbReference type="SAM" id="Phobius"/>
    </source>
</evidence>
<keyword evidence="4" id="KW-1185">Reference proteome</keyword>
<keyword evidence="1" id="KW-0472">Membrane</keyword>
<sequence>MRRSQLVQGLLLLSIVHSSLQETRQYLECARPDKSEEETAGEGPVRIRIASIYGNQIEPGTELPLWSAYSDKDFCQLYSTAASPLPTTLLVPCGDCLTCDALNRAITHHAATSFVLAGRELQPYWFDHVNKYMPYSSSMPGHLSPPFLNLTRHGHHHRNRGWASDDPMMFPIQFDIANVPLISVIIFLFVMVVLSIIAVIYITRHLRSRRRMNFIYDPSSIITGPIGPNDRSMISMDLHSHLFLSDACRHALVERYRTNHCGPAI</sequence>
<proteinExistence type="predicted"/>
<feature type="transmembrane region" description="Helical" evidence="1">
    <location>
        <begin position="181"/>
        <end position="202"/>
    </location>
</feature>
<evidence type="ECO:0000313" key="4">
    <source>
        <dbReference type="Proteomes" id="UP001432027"/>
    </source>
</evidence>
<keyword evidence="2" id="KW-0732">Signal</keyword>
<evidence type="ECO:0000256" key="2">
    <source>
        <dbReference type="SAM" id="SignalP"/>
    </source>
</evidence>
<protein>
    <submittedName>
        <fullName evidence="3">Uncharacterized protein</fullName>
    </submittedName>
</protein>
<feature type="signal peptide" evidence="2">
    <location>
        <begin position="1"/>
        <end position="21"/>
    </location>
</feature>
<comment type="caution">
    <text evidence="3">The sequence shown here is derived from an EMBL/GenBank/DDBJ whole genome shotgun (WGS) entry which is preliminary data.</text>
</comment>
<gene>
    <name evidence="3" type="ORF">PENTCL1PPCAC_7217</name>
</gene>